<gene>
    <name evidence="1" type="ORF">CICLE_v10010845mg</name>
</gene>
<evidence type="ECO:0000313" key="2">
    <source>
        <dbReference type="Proteomes" id="UP000030687"/>
    </source>
</evidence>
<dbReference type="AlphaFoldDB" id="V4UG02"/>
<reference evidence="1 2" key="1">
    <citation type="submission" date="2013-10" db="EMBL/GenBank/DDBJ databases">
        <authorList>
            <consortium name="International Citrus Genome Consortium"/>
            <person name="Jenkins J."/>
            <person name="Schmutz J."/>
            <person name="Prochnik S."/>
            <person name="Rokhsar D."/>
            <person name="Gmitter F."/>
            <person name="Ollitrault P."/>
            <person name="Machado M."/>
            <person name="Talon M."/>
            <person name="Wincker P."/>
            <person name="Jaillon O."/>
            <person name="Morgante M."/>
        </authorList>
    </citation>
    <scope>NUCLEOTIDE SEQUENCE</scope>
    <source>
        <strain evidence="2">cv. Clemenules</strain>
    </source>
</reference>
<organism evidence="1 2">
    <name type="scientific">Citrus clementina</name>
    <name type="common">Clementine</name>
    <name type="synonym">Citrus deliciosa x Citrus sinensis</name>
    <dbReference type="NCBI Taxonomy" id="85681"/>
    <lineage>
        <taxon>Eukaryota</taxon>
        <taxon>Viridiplantae</taxon>
        <taxon>Streptophyta</taxon>
        <taxon>Embryophyta</taxon>
        <taxon>Tracheophyta</taxon>
        <taxon>Spermatophyta</taxon>
        <taxon>Magnoliopsida</taxon>
        <taxon>eudicotyledons</taxon>
        <taxon>Gunneridae</taxon>
        <taxon>Pentapetalae</taxon>
        <taxon>rosids</taxon>
        <taxon>malvids</taxon>
        <taxon>Sapindales</taxon>
        <taxon>Rutaceae</taxon>
        <taxon>Aurantioideae</taxon>
        <taxon>Citrus</taxon>
    </lineage>
</organism>
<dbReference type="KEGG" id="cic:CICLE_v10010845mg"/>
<protein>
    <submittedName>
        <fullName evidence="1">Uncharacterized protein</fullName>
    </submittedName>
</protein>
<dbReference type="InParanoid" id="V4UG02"/>
<accession>V4UG02</accession>
<evidence type="ECO:0000313" key="1">
    <source>
        <dbReference type="EMBL" id="ESR65042.1"/>
    </source>
</evidence>
<sequence>MTVAALATCSSKQRSKFLPSQARVRGSLPSQARICGLPPSQACVCHRRRCNSYSRVRDRRSLGFLQLQTTI</sequence>
<proteinExistence type="predicted"/>
<dbReference type="EMBL" id="KI535697">
    <property type="protein sequence ID" value="ESR65042.1"/>
    <property type="molecule type" value="Genomic_DNA"/>
</dbReference>
<keyword evidence="2" id="KW-1185">Reference proteome</keyword>
<dbReference type="Proteomes" id="UP000030687">
    <property type="component" value="Unassembled WGS sequence"/>
</dbReference>
<dbReference type="Gramene" id="ESR65042">
    <property type="protein sequence ID" value="ESR65042"/>
    <property type="gene ID" value="CICLE_v10010845mg"/>
</dbReference>
<name>V4UG02_CITCL</name>